<accession>A0A928ZSS8</accession>
<dbReference type="InterPro" id="IPR000086">
    <property type="entry name" value="NUDIX_hydrolase_dom"/>
</dbReference>
<dbReference type="SUPFAM" id="SSF55811">
    <property type="entry name" value="Nudix"/>
    <property type="match status" value="1"/>
</dbReference>
<dbReference type="Pfam" id="PF00293">
    <property type="entry name" value="NUDIX"/>
    <property type="match status" value="1"/>
</dbReference>
<dbReference type="InterPro" id="IPR015797">
    <property type="entry name" value="NUDIX_hydrolase-like_dom_sf"/>
</dbReference>
<dbReference type="RefSeq" id="WP_193992740.1">
    <property type="nucleotide sequence ID" value="NZ_JADEXP010000057.1"/>
</dbReference>
<gene>
    <name evidence="4" type="ORF">IQ260_08865</name>
</gene>
<dbReference type="Gene3D" id="3.90.79.10">
    <property type="entry name" value="Nucleoside Triphosphate Pyrophosphohydrolase"/>
    <property type="match status" value="1"/>
</dbReference>
<dbReference type="PROSITE" id="PS51462">
    <property type="entry name" value="NUDIX"/>
    <property type="match status" value="1"/>
</dbReference>
<evidence type="ECO:0000256" key="2">
    <source>
        <dbReference type="ARBA" id="ARBA00022801"/>
    </source>
</evidence>
<comment type="caution">
    <text evidence="4">The sequence shown here is derived from an EMBL/GenBank/DDBJ whole genome shotgun (WGS) entry which is preliminary data.</text>
</comment>
<evidence type="ECO:0000259" key="3">
    <source>
        <dbReference type="PROSITE" id="PS51462"/>
    </source>
</evidence>
<dbReference type="EMBL" id="JADEXP010000057">
    <property type="protein sequence ID" value="MBE9066762.1"/>
    <property type="molecule type" value="Genomic_DNA"/>
</dbReference>
<evidence type="ECO:0000256" key="1">
    <source>
        <dbReference type="ARBA" id="ARBA00005582"/>
    </source>
</evidence>
<dbReference type="PANTHER" id="PTHR43736">
    <property type="entry name" value="ADP-RIBOSE PYROPHOSPHATASE"/>
    <property type="match status" value="1"/>
</dbReference>
<evidence type="ECO:0000313" key="4">
    <source>
        <dbReference type="EMBL" id="MBE9066762.1"/>
    </source>
</evidence>
<name>A0A928ZSS8_LEPEC</name>
<reference evidence="4" key="1">
    <citation type="submission" date="2020-10" db="EMBL/GenBank/DDBJ databases">
        <authorList>
            <person name="Castelo-Branco R."/>
            <person name="Eusebio N."/>
            <person name="Adriana R."/>
            <person name="Vieira A."/>
            <person name="Brugerolle De Fraissinette N."/>
            <person name="Rezende De Castro R."/>
            <person name="Schneider M.P."/>
            <person name="Vasconcelos V."/>
            <person name="Leao P.N."/>
        </authorList>
    </citation>
    <scope>NUCLEOTIDE SEQUENCE</scope>
    <source>
        <strain evidence="4">LEGE 11479</strain>
    </source>
</reference>
<keyword evidence="5" id="KW-1185">Reference proteome</keyword>
<dbReference type="PANTHER" id="PTHR43736:SF1">
    <property type="entry name" value="DIHYDRONEOPTERIN TRIPHOSPHATE DIPHOSPHATASE"/>
    <property type="match status" value="1"/>
</dbReference>
<dbReference type="PROSITE" id="PS00893">
    <property type="entry name" value="NUDIX_BOX"/>
    <property type="match status" value="1"/>
</dbReference>
<dbReference type="Proteomes" id="UP000615026">
    <property type="component" value="Unassembled WGS sequence"/>
</dbReference>
<keyword evidence="2" id="KW-0378">Hydrolase</keyword>
<dbReference type="CDD" id="cd18882">
    <property type="entry name" value="NUDIX_Hydrolase"/>
    <property type="match status" value="1"/>
</dbReference>
<dbReference type="AlphaFoldDB" id="A0A928ZSS8"/>
<sequence length="144" mass="16329">MNRKVEIAIAIIHQNGQFLMQLRDDLPNIIFPGHWGFFGGHLEPGEDADTGVRRELFEEIGHVPTALTLFESTADERVIRHFYQGELTIPVEQLQLNEGQDIGLCSPEDVQRGYKYAPKLGEDRPLGSPHQKALLTFMARHINL</sequence>
<evidence type="ECO:0000313" key="5">
    <source>
        <dbReference type="Proteomes" id="UP000615026"/>
    </source>
</evidence>
<dbReference type="GO" id="GO:0016787">
    <property type="term" value="F:hydrolase activity"/>
    <property type="evidence" value="ECO:0007669"/>
    <property type="project" value="UniProtKB-KW"/>
</dbReference>
<feature type="domain" description="Nudix hydrolase" evidence="3">
    <location>
        <begin position="2"/>
        <end position="129"/>
    </location>
</feature>
<dbReference type="InterPro" id="IPR020084">
    <property type="entry name" value="NUDIX_hydrolase_CS"/>
</dbReference>
<protein>
    <submittedName>
        <fullName evidence="4">NUDIX domain-containing protein</fullName>
    </submittedName>
</protein>
<organism evidence="4 5">
    <name type="scientific">Leptolyngbya cf. ectocarpi LEGE 11479</name>
    <dbReference type="NCBI Taxonomy" id="1828722"/>
    <lineage>
        <taxon>Bacteria</taxon>
        <taxon>Bacillati</taxon>
        <taxon>Cyanobacteriota</taxon>
        <taxon>Cyanophyceae</taxon>
        <taxon>Leptolyngbyales</taxon>
        <taxon>Leptolyngbyaceae</taxon>
        <taxon>Leptolyngbya group</taxon>
        <taxon>Leptolyngbya</taxon>
    </lineage>
</organism>
<comment type="similarity">
    <text evidence="1">Belongs to the Nudix hydrolase family.</text>
</comment>
<proteinExistence type="inferred from homology"/>